<keyword evidence="6" id="KW-1185">Reference proteome</keyword>
<name>A0AAV7EPQ3_ARIFI</name>
<dbReference type="InterPro" id="IPR002110">
    <property type="entry name" value="Ankyrin_rpt"/>
</dbReference>
<sequence>MILSSTASVHCRRLLLFTPGNPKATPSLKLTPPVSASSVNFRLCVTPKSSAFDTRENLWEEPDYGSESDFEEEEDVRDDWITESDNEGERSLSGFSTKTPKGVDEEYEVLVKEVELLLTAEEQTLLKQNETPVLSKISTNKWAKLQSLALSAQISSMDKLIECGVDIDSRDKEGFTALHWAVIGKKEAVISHLLRKGANLHVRDKDGATPLHYAVQVGAMQTVKLLIKHKVDVNVADDEGWTPLHVAIQTRSRDIAKILLVNGADKRRRNKDGNTPLDLCICYGKDFKSYELAKLPLKRTFENTAPELSRLCSQLQLVVGFCAPTCRDQLVNVIAAFNLCPVHEIELLQASVALNPECSPYILDLILGRPKGESCEGTQDILFQYKTTKFLGCVGGTMKESETGHCLIIKQLGGSSPTHKTMRQLFQIFHERERGKQSRKGSLSARKTTIILAKLRVVSDRGLDNFCFSGRCTTRKSLGADPSWGQSHNTPDMTY</sequence>
<feature type="repeat" description="ANK" evidence="3">
    <location>
        <begin position="206"/>
        <end position="238"/>
    </location>
</feature>
<dbReference type="EMBL" id="JAINDJ010000004">
    <property type="protein sequence ID" value="KAG9450384.1"/>
    <property type="molecule type" value="Genomic_DNA"/>
</dbReference>
<feature type="compositionally biased region" description="Acidic residues" evidence="4">
    <location>
        <begin position="61"/>
        <end position="86"/>
    </location>
</feature>
<keyword evidence="1" id="KW-0677">Repeat</keyword>
<comment type="caution">
    <text evidence="5">The sequence shown here is derived from an EMBL/GenBank/DDBJ whole genome shotgun (WGS) entry which is preliminary data.</text>
</comment>
<dbReference type="SMART" id="SM00248">
    <property type="entry name" value="ANK"/>
    <property type="match status" value="4"/>
</dbReference>
<dbReference type="Gene3D" id="1.25.40.20">
    <property type="entry name" value="Ankyrin repeat-containing domain"/>
    <property type="match status" value="1"/>
</dbReference>
<evidence type="ECO:0000313" key="6">
    <source>
        <dbReference type="Proteomes" id="UP000825729"/>
    </source>
</evidence>
<dbReference type="InterPro" id="IPR036770">
    <property type="entry name" value="Ankyrin_rpt-contain_sf"/>
</dbReference>
<evidence type="ECO:0000313" key="5">
    <source>
        <dbReference type="EMBL" id="KAG9450384.1"/>
    </source>
</evidence>
<proteinExistence type="predicted"/>
<protein>
    <submittedName>
        <fullName evidence="5">Uncharacterized protein</fullName>
    </submittedName>
</protein>
<evidence type="ECO:0000256" key="3">
    <source>
        <dbReference type="PROSITE-ProRule" id="PRU00023"/>
    </source>
</evidence>
<dbReference type="AlphaFoldDB" id="A0AAV7EPQ3"/>
<dbReference type="Pfam" id="PF12796">
    <property type="entry name" value="Ank_2"/>
    <property type="match status" value="1"/>
</dbReference>
<organism evidence="5 6">
    <name type="scientific">Aristolochia fimbriata</name>
    <name type="common">White veined hardy Dutchman's pipe vine</name>
    <dbReference type="NCBI Taxonomy" id="158543"/>
    <lineage>
        <taxon>Eukaryota</taxon>
        <taxon>Viridiplantae</taxon>
        <taxon>Streptophyta</taxon>
        <taxon>Embryophyta</taxon>
        <taxon>Tracheophyta</taxon>
        <taxon>Spermatophyta</taxon>
        <taxon>Magnoliopsida</taxon>
        <taxon>Magnoliidae</taxon>
        <taxon>Piperales</taxon>
        <taxon>Aristolochiaceae</taxon>
        <taxon>Aristolochia</taxon>
    </lineage>
</organism>
<dbReference type="PROSITE" id="PS50088">
    <property type="entry name" value="ANK_REPEAT"/>
    <property type="match status" value="3"/>
</dbReference>
<feature type="repeat" description="ANK" evidence="3">
    <location>
        <begin position="173"/>
        <end position="205"/>
    </location>
</feature>
<keyword evidence="2 3" id="KW-0040">ANK repeat</keyword>
<reference evidence="5 6" key="1">
    <citation type="submission" date="2021-07" db="EMBL/GenBank/DDBJ databases">
        <title>The Aristolochia fimbriata genome: insights into angiosperm evolution, floral development and chemical biosynthesis.</title>
        <authorList>
            <person name="Jiao Y."/>
        </authorList>
    </citation>
    <scope>NUCLEOTIDE SEQUENCE [LARGE SCALE GENOMIC DNA]</scope>
    <source>
        <strain evidence="5">IBCAS-2021</strain>
        <tissue evidence="5">Leaf</tissue>
    </source>
</reference>
<dbReference type="PROSITE" id="PS50297">
    <property type="entry name" value="ANK_REP_REGION"/>
    <property type="match status" value="3"/>
</dbReference>
<evidence type="ECO:0000256" key="1">
    <source>
        <dbReference type="ARBA" id="ARBA00022737"/>
    </source>
</evidence>
<gene>
    <name evidence="5" type="ORF">H6P81_010349</name>
</gene>
<dbReference type="Proteomes" id="UP000825729">
    <property type="component" value="Unassembled WGS sequence"/>
</dbReference>
<dbReference type="SUPFAM" id="SSF48403">
    <property type="entry name" value="Ankyrin repeat"/>
    <property type="match status" value="1"/>
</dbReference>
<dbReference type="PANTHER" id="PTHR24203">
    <property type="entry name" value="ANKYRIN REPEAT FAMILY PROTEIN"/>
    <property type="match status" value="1"/>
</dbReference>
<feature type="repeat" description="ANK" evidence="3">
    <location>
        <begin position="239"/>
        <end position="271"/>
    </location>
</feature>
<accession>A0AAV7EPQ3</accession>
<feature type="region of interest" description="Disordered" evidence="4">
    <location>
        <begin position="61"/>
        <end position="99"/>
    </location>
</feature>
<evidence type="ECO:0000256" key="2">
    <source>
        <dbReference type="ARBA" id="ARBA00023043"/>
    </source>
</evidence>
<evidence type="ECO:0000256" key="4">
    <source>
        <dbReference type="SAM" id="MobiDB-lite"/>
    </source>
</evidence>
<dbReference type="PANTHER" id="PTHR24203:SF76">
    <property type="entry name" value="ANKYRIN REPEAT DOMAIN-CONTAINING PROTEIN EMB506, CHLOROPLASTIC"/>
    <property type="match status" value="1"/>
</dbReference>